<proteinExistence type="predicted"/>
<evidence type="ECO:0000313" key="1">
    <source>
        <dbReference type="EMBL" id="QHS94768.1"/>
    </source>
</evidence>
<organism evidence="1">
    <name type="scientific">viral metagenome</name>
    <dbReference type="NCBI Taxonomy" id="1070528"/>
    <lineage>
        <taxon>unclassified sequences</taxon>
        <taxon>metagenomes</taxon>
        <taxon>organismal metagenomes</taxon>
    </lineage>
</organism>
<dbReference type="AlphaFoldDB" id="A0A6C0BTM6"/>
<accession>A0A6C0BTM6</accession>
<sequence length="246" mass="28571">MSNFIIGSGWFSDEHNKTDMGKETNKFQLKYGGTAGRNSNFSKYWLSHILNQSILPKKIVILDADSPQEIDINVKNHKLVEISKQLRNFGHGVYCANHNILCGWARGFLYGAMQSYLNDCDYVYVEQDLLLFGKNFLENIFKLLESNNKEICCMNGDETPQKLQQSLIIVKHSYLIKYITGLLNYNDNTISEELKHYNIIKDDVMWCPYRGGRQRVKLDHENYCLQHLTNKELDSIINSNKLINIF</sequence>
<name>A0A6C0BTM6_9ZZZZ</name>
<reference evidence="1" key="1">
    <citation type="journal article" date="2020" name="Nature">
        <title>Giant virus diversity and host interactions through global metagenomics.</title>
        <authorList>
            <person name="Schulz F."/>
            <person name="Roux S."/>
            <person name="Paez-Espino D."/>
            <person name="Jungbluth S."/>
            <person name="Walsh D.A."/>
            <person name="Denef V.J."/>
            <person name="McMahon K.D."/>
            <person name="Konstantinidis K.T."/>
            <person name="Eloe-Fadrosh E.A."/>
            <person name="Kyrpides N.C."/>
            <person name="Woyke T."/>
        </authorList>
    </citation>
    <scope>NUCLEOTIDE SEQUENCE</scope>
    <source>
        <strain evidence="1">GVMAG-M-3300018428-16</strain>
    </source>
</reference>
<protein>
    <recommendedName>
        <fullName evidence="2">Nucleotide-diphospho-sugar transferase domain-containing protein</fullName>
    </recommendedName>
</protein>
<evidence type="ECO:0008006" key="2">
    <source>
        <dbReference type="Google" id="ProtNLM"/>
    </source>
</evidence>
<dbReference type="EMBL" id="MN739233">
    <property type="protein sequence ID" value="QHS94768.1"/>
    <property type="molecule type" value="Genomic_DNA"/>
</dbReference>